<evidence type="ECO:0000256" key="8">
    <source>
        <dbReference type="ARBA" id="ARBA00023310"/>
    </source>
</evidence>
<evidence type="ECO:0000313" key="16">
    <source>
        <dbReference type="Proteomes" id="UP001058533"/>
    </source>
</evidence>
<accession>A0ABY5L764</accession>
<comment type="similarity">
    <text evidence="12 13">Belongs to the ATPase B chain family.</text>
</comment>
<evidence type="ECO:0000256" key="10">
    <source>
        <dbReference type="ARBA" id="ARBA00025614"/>
    </source>
</evidence>
<evidence type="ECO:0000256" key="14">
    <source>
        <dbReference type="SAM" id="Coils"/>
    </source>
</evidence>
<keyword evidence="5 12" id="KW-1133">Transmembrane helix</keyword>
<keyword evidence="4 12" id="KW-0375">Hydrogen ion transport</keyword>
<keyword evidence="7 12" id="KW-0472">Membrane</keyword>
<keyword evidence="1 12" id="KW-0813">Transport</keyword>
<keyword evidence="16" id="KW-1185">Reference proteome</keyword>
<keyword evidence="12" id="KW-1003">Cell membrane</keyword>
<keyword evidence="2 12" id="KW-0138">CF(0)</keyword>
<dbReference type="EMBL" id="CP101740">
    <property type="protein sequence ID" value="UUL82809.1"/>
    <property type="molecule type" value="Genomic_DNA"/>
</dbReference>
<sequence>MADPVLHSEASNASLSAEGMPETGAVAIESVGAEGAHADPTLFFLDPTGWVSAAMAVFLIILLVKGVPRLIGAMLDKQIGEIRSRLDEAKQLRAEAEALRAEYARKLATVEVDAAAMIAHADEEATAMMAKAEIDAATLVRRRTRMAEDKIAAAERQAIADVRIRAADAAAKAAAAIIAEKHGATADRALVDRTIAGLGRVN</sequence>
<comment type="function">
    <text evidence="9 12">F(1)F(0) ATP synthase produces ATP from ADP in the presence of a proton or sodium gradient. F-type ATPases consist of two structural domains, F(1) containing the extramembraneous catalytic core and F(0) containing the membrane proton channel, linked together by a central stalk and a peripheral stalk. During catalysis, ATP synthesis in the catalytic domain of F(1) is coupled via a rotary mechanism of the central stalk subunits to proton translocation.</text>
</comment>
<evidence type="ECO:0000256" key="5">
    <source>
        <dbReference type="ARBA" id="ARBA00022989"/>
    </source>
</evidence>
<feature type="coiled-coil region" evidence="14">
    <location>
        <begin position="79"/>
        <end position="109"/>
    </location>
</feature>
<reference evidence="15" key="1">
    <citation type="submission" date="2022-07" db="EMBL/GenBank/DDBJ databases">
        <title>Sphingomonas sp. nov., a novel bacterium isolated from the north slope of the Mount Everest.</title>
        <authorList>
            <person name="Cui X."/>
            <person name="Liu Y."/>
        </authorList>
    </citation>
    <scope>NUCLEOTIDE SEQUENCE</scope>
    <source>
        <strain evidence="15">S5-59</strain>
    </source>
</reference>
<organism evidence="15 16">
    <name type="scientific">Sphingomonas qomolangmaensis</name>
    <dbReference type="NCBI Taxonomy" id="2918765"/>
    <lineage>
        <taxon>Bacteria</taxon>
        <taxon>Pseudomonadati</taxon>
        <taxon>Pseudomonadota</taxon>
        <taxon>Alphaproteobacteria</taxon>
        <taxon>Sphingomonadales</taxon>
        <taxon>Sphingomonadaceae</taxon>
        <taxon>Sphingomonas</taxon>
    </lineage>
</organism>
<evidence type="ECO:0000256" key="9">
    <source>
        <dbReference type="ARBA" id="ARBA00025198"/>
    </source>
</evidence>
<evidence type="ECO:0000256" key="3">
    <source>
        <dbReference type="ARBA" id="ARBA00022692"/>
    </source>
</evidence>
<keyword evidence="8 12" id="KW-0066">ATP synthesis</keyword>
<keyword evidence="14" id="KW-0175">Coiled coil</keyword>
<protein>
    <recommendedName>
        <fullName evidence="12">ATP synthase subunit b</fullName>
    </recommendedName>
    <alternativeName>
        <fullName evidence="12">ATP synthase F(0) sector subunit b</fullName>
    </alternativeName>
    <alternativeName>
        <fullName evidence="12">ATPase subunit I</fullName>
    </alternativeName>
    <alternativeName>
        <fullName evidence="12">F-type ATPase subunit b</fullName>
        <shortName evidence="12">F-ATPase subunit b</shortName>
    </alternativeName>
</protein>
<comment type="function">
    <text evidence="10">Component of the F(0) channel, it forms part of the peripheral stalk, linking F(1) to F(0). The b'-subunit is a diverged and duplicated form of b found in plants and photosynthetic bacteria.</text>
</comment>
<name>A0ABY5L764_9SPHN</name>
<evidence type="ECO:0000256" key="2">
    <source>
        <dbReference type="ARBA" id="ARBA00022547"/>
    </source>
</evidence>
<evidence type="ECO:0000256" key="1">
    <source>
        <dbReference type="ARBA" id="ARBA00022448"/>
    </source>
</evidence>
<keyword evidence="6 12" id="KW-0406">Ion transport</keyword>
<evidence type="ECO:0000256" key="13">
    <source>
        <dbReference type="RuleBase" id="RU003848"/>
    </source>
</evidence>
<dbReference type="CDD" id="cd06503">
    <property type="entry name" value="ATP-synt_Fo_b"/>
    <property type="match status" value="1"/>
</dbReference>
<evidence type="ECO:0000256" key="11">
    <source>
        <dbReference type="ARBA" id="ARBA00037847"/>
    </source>
</evidence>
<feature type="transmembrane region" description="Helical" evidence="12">
    <location>
        <begin position="49"/>
        <end position="67"/>
    </location>
</feature>
<proteinExistence type="inferred from homology"/>
<dbReference type="Proteomes" id="UP001058533">
    <property type="component" value="Chromosome"/>
</dbReference>
<dbReference type="HAMAP" id="MF_01398">
    <property type="entry name" value="ATP_synth_b_bprime"/>
    <property type="match status" value="1"/>
</dbReference>
<comment type="subcellular location">
    <subcellularLocation>
        <location evidence="12">Cell membrane</location>
        <topology evidence="12">Single-pass membrane protein</topology>
    </subcellularLocation>
    <subcellularLocation>
        <location evidence="11">Endomembrane system</location>
        <topology evidence="11">Single-pass membrane protein</topology>
    </subcellularLocation>
</comment>
<dbReference type="InterPro" id="IPR002146">
    <property type="entry name" value="ATP_synth_b/b'su_bac/chlpt"/>
</dbReference>
<dbReference type="RefSeq" id="WP_256506660.1">
    <property type="nucleotide sequence ID" value="NZ_CP101740.1"/>
</dbReference>
<comment type="subunit">
    <text evidence="12">F-type ATPases have 2 components, F(1) - the catalytic core - and F(0) - the membrane proton channel. F(1) has five subunits: alpha(3), beta(3), gamma(1), delta(1), epsilon(1). F(0) has three main subunits: a(1), b(2) and c(10-14). The alpha and beta chains form an alternating ring which encloses part of the gamma chain. F(1) is attached to F(0) by a central stalk formed by the gamma and epsilon chains, while a peripheral stalk is formed by the delta and b chains.</text>
</comment>
<keyword evidence="3 12" id="KW-0812">Transmembrane</keyword>
<evidence type="ECO:0000256" key="4">
    <source>
        <dbReference type="ARBA" id="ARBA00022781"/>
    </source>
</evidence>
<gene>
    <name evidence="12" type="primary">atpF</name>
    <name evidence="15" type="ORF">NMP03_00760</name>
</gene>
<dbReference type="Pfam" id="PF00430">
    <property type="entry name" value="ATP-synt_B"/>
    <property type="match status" value="1"/>
</dbReference>
<evidence type="ECO:0000256" key="12">
    <source>
        <dbReference type="HAMAP-Rule" id="MF_01398"/>
    </source>
</evidence>
<evidence type="ECO:0000256" key="6">
    <source>
        <dbReference type="ARBA" id="ARBA00023065"/>
    </source>
</evidence>
<evidence type="ECO:0000313" key="15">
    <source>
        <dbReference type="EMBL" id="UUL82809.1"/>
    </source>
</evidence>
<evidence type="ECO:0000256" key="7">
    <source>
        <dbReference type="ARBA" id="ARBA00023136"/>
    </source>
</evidence>